<evidence type="ECO:0000256" key="2">
    <source>
        <dbReference type="ARBA" id="ARBA00022525"/>
    </source>
</evidence>
<gene>
    <name evidence="6" type="ORF">MMEN_LOCUS3670</name>
</gene>
<proteinExistence type="predicted"/>
<evidence type="ECO:0000259" key="5">
    <source>
        <dbReference type="PROSITE" id="PS50871"/>
    </source>
</evidence>
<comment type="subcellular location">
    <subcellularLocation>
        <location evidence="1">Secreted</location>
    </subcellularLocation>
</comment>
<dbReference type="PROSITE" id="PS50871">
    <property type="entry name" value="C1Q"/>
    <property type="match status" value="1"/>
</dbReference>
<dbReference type="InterPro" id="IPR008983">
    <property type="entry name" value="Tumour_necrosis_fac-like_dom"/>
</dbReference>
<dbReference type="InterPro" id="IPR001073">
    <property type="entry name" value="C1q_dom"/>
</dbReference>
<dbReference type="GO" id="GO:0005576">
    <property type="term" value="C:extracellular region"/>
    <property type="evidence" value="ECO:0007669"/>
    <property type="project" value="UniProtKB-SubCell"/>
</dbReference>
<dbReference type="PRINTS" id="PR00007">
    <property type="entry name" value="COMPLEMNTC1Q"/>
</dbReference>
<protein>
    <submittedName>
        <fullName evidence="6">(Atlantic silverside) hypothetical protein</fullName>
    </submittedName>
</protein>
<organism evidence="6 7">
    <name type="scientific">Menidia menidia</name>
    <name type="common">Atlantic silverside</name>
    <dbReference type="NCBI Taxonomy" id="238744"/>
    <lineage>
        <taxon>Eukaryota</taxon>
        <taxon>Metazoa</taxon>
        <taxon>Chordata</taxon>
        <taxon>Craniata</taxon>
        <taxon>Vertebrata</taxon>
        <taxon>Euteleostomi</taxon>
        <taxon>Actinopterygii</taxon>
        <taxon>Neopterygii</taxon>
        <taxon>Teleostei</taxon>
        <taxon>Neoteleostei</taxon>
        <taxon>Acanthomorphata</taxon>
        <taxon>Ovalentaria</taxon>
        <taxon>Atherinomorphae</taxon>
        <taxon>Atheriniformes</taxon>
        <taxon>Atherinopsidae</taxon>
        <taxon>Menidiinae</taxon>
        <taxon>Menidia</taxon>
    </lineage>
</organism>
<dbReference type="EMBL" id="CAJRST010002224">
    <property type="protein sequence ID" value="CAG5866972.1"/>
    <property type="molecule type" value="Genomic_DNA"/>
</dbReference>
<feature type="coiled-coil region" evidence="4">
    <location>
        <begin position="74"/>
        <end position="206"/>
    </location>
</feature>
<reference evidence="6" key="1">
    <citation type="submission" date="2021-05" db="EMBL/GenBank/DDBJ databases">
        <authorList>
            <person name="Tigano A."/>
        </authorList>
    </citation>
    <scope>NUCLEOTIDE SEQUENCE</scope>
</reference>
<dbReference type="PANTHER" id="PTHR22923">
    <property type="entry name" value="CEREBELLIN-RELATED"/>
    <property type="match status" value="1"/>
</dbReference>
<evidence type="ECO:0000313" key="7">
    <source>
        <dbReference type="Proteomes" id="UP000677803"/>
    </source>
</evidence>
<keyword evidence="2" id="KW-0964">Secreted</keyword>
<dbReference type="PANTHER" id="PTHR22923:SF102">
    <property type="entry name" value="CEREBELLIN 13-RELATED"/>
    <property type="match status" value="1"/>
</dbReference>
<dbReference type="Proteomes" id="UP000677803">
    <property type="component" value="Unassembled WGS sequence"/>
</dbReference>
<dbReference type="AlphaFoldDB" id="A0A8S4AL13"/>
<dbReference type="OrthoDB" id="6154955at2759"/>
<comment type="caution">
    <text evidence="6">The sequence shown here is derived from an EMBL/GenBank/DDBJ whole genome shotgun (WGS) entry which is preliminary data.</text>
</comment>
<dbReference type="Gene3D" id="2.60.120.40">
    <property type="match status" value="1"/>
</dbReference>
<keyword evidence="4" id="KW-0175">Coiled coil</keyword>
<feature type="domain" description="C1q" evidence="5">
    <location>
        <begin position="208"/>
        <end position="344"/>
    </location>
</feature>
<keyword evidence="3" id="KW-0732">Signal</keyword>
<keyword evidence="7" id="KW-1185">Reference proteome</keyword>
<dbReference type="SUPFAM" id="SSF49842">
    <property type="entry name" value="TNF-like"/>
    <property type="match status" value="1"/>
</dbReference>
<dbReference type="InterPro" id="IPR050822">
    <property type="entry name" value="Cerebellin_Synaptic_Org"/>
</dbReference>
<name>A0A8S4AL13_9TELE</name>
<accession>A0A8S4AL13</accession>
<evidence type="ECO:0000256" key="3">
    <source>
        <dbReference type="ARBA" id="ARBA00022729"/>
    </source>
</evidence>
<evidence type="ECO:0000313" key="6">
    <source>
        <dbReference type="EMBL" id="CAG5866972.1"/>
    </source>
</evidence>
<dbReference type="SUPFAM" id="SSF57997">
    <property type="entry name" value="Tropomyosin"/>
    <property type="match status" value="1"/>
</dbReference>
<evidence type="ECO:0000256" key="1">
    <source>
        <dbReference type="ARBA" id="ARBA00004613"/>
    </source>
</evidence>
<dbReference type="SMART" id="SM00110">
    <property type="entry name" value="C1Q"/>
    <property type="match status" value="1"/>
</dbReference>
<sequence length="344" mass="38240">MADMLLFSAQTDVVNQLQDRLSAAGHQLLEVQMETTAHLSSMESRLTDKLNSTADMEVRLRSTETQLEQLGTDTAAMELRLGEKEKLLEDLKTENSELESRLVVSEKQLGDLKSENSELESRLVVSEKLLGDLKSENSVCEAQLSAVTVRLNVTEEQLDRLKTQITVRALELVSISDTLRGAQRKTEELQVRLRVAEAAVNELKMKNRDPLKVGFSAGLTDAGPVGPFDEESTLIFSKTITNIGQGYNQSAGVFTAPTRGVYFFSFTVADYLKGYMGLYLYRNNQPVVFNLDLNDHGGYASTSNALALQLEEGDQIRLSLPASYRLYDDSRNFSVFSGFLLFPV</sequence>
<dbReference type="Gene3D" id="1.10.287.1490">
    <property type="match status" value="1"/>
</dbReference>
<dbReference type="Pfam" id="PF00386">
    <property type="entry name" value="C1q"/>
    <property type="match status" value="1"/>
</dbReference>
<evidence type="ECO:0000256" key="4">
    <source>
        <dbReference type="SAM" id="Coils"/>
    </source>
</evidence>